<dbReference type="GO" id="GO:0005743">
    <property type="term" value="C:mitochondrial inner membrane"/>
    <property type="evidence" value="ECO:0007669"/>
    <property type="project" value="TreeGrafter"/>
</dbReference>
<evidence type="ECO:0000256" key="2">
    <source>
        <dbReference type="ARBA" id="ARBA00007577"/>
    </source>
</evidence>
<keyword evidence="8 9" id="KW-0472">Membrane</keyword>
<dbReference type="SUPFAM" id="SSF90123">
    <property type="entry name" value="ABC transporter transmembrane region"/>
    <property type="match status" value="2"/>
</dbReference>
<feature type="transmembrane region" description="Helical" evidence="9">
    <location>
        <begin position="66"/>
        <end position="86"/>
    </location>
</feature>
<evidence type="ECO:0000256" key="7">
    <source>
        <dbReference type="ARBA" id="ARBA00022989"/>
    </source>
</evidence>
<feature type="transmembrane region" description="Helical" evidence="9">
    <location>
        <begin position="138"/>
        <end position="158"/>
    </location>
</feature>
<dbReference type="CDD" id="cd18577">
    <property type="entry name" value="ABC_6TM_Pgp_ABCB1_D1_like"/>
    <property type="match status" value="1"/>
</dbReference>
<keyword evidence="5" id="KW-0547">Nucleotide-binding</keyword>
<dbReference type="GO" id="GO:0005524">
    <property type="term" value="F:ATP binding"/>
    <property type="evidence" value="ECO:0007669"/>
    <property type="project" value="UniProtKB-KW"/>
</dbReference>
<evidence type="ECO:0000313" key="12">
    <source>
        <dbReference type="EMBL" id="RKO98560.1"/>
    </source>
</evidence>
<dbReference type="InterPro" id="IPR003439">
    <property type="entry name" value="ABC_transporter-like_ATP-bd"/>
</dbReference>
<feature type="transmembrane region" description="Helical" evidence="9">
    <location>
        <begin position="731"/>
        <end position="752"/>
    </location>
</feature>
<protein>
    <recommendedName>
        <fullName evidence="14">P-loop containing nucleoside triphosphate hydrolase protein</fullName>
    </recommendedName>
</protein>
<sequence>MLLRFATPFDKLIMAVGLIFALGAGALTPLMPLIMGSLTNTLGSLSFSPVPRDQYDHDVLSAVLKLVYFGIATAVSTFMYMATFQYTAETTSHRLRENYLRSVMRQDIAFFDKVGGGSVATAIITDCRLVQDGSGEKVPMFAMNLATFVSAFCIAFSTNARLTGILICIIPCIVLSAGILGRLAGKWGAKNLQAYNVGGDVAEAAYASIRVLSSFMAFDKLARAYDVHLKRAEFWGVRKQLATGGLFACIAFVLQNAYALCFHMAGDYVSHGRIDGGNVLTVFFSVVIGSFSLLGTSFEAQAFNLARSAAAGLYATIDRIPEIDSESMEGFTPDKVVGAISVKGVDFAYPSRPNVQVLKQMTIDIVPGTTCALVGSSGSGKSTIVALLERFYNPTAGLITLDGVPIQDLQIKWLRQQIGYVTQEPVLFRGTLAQNVAHGLVGTEAWDWEPERQMELVVKACKTANAHSFITMLPNGYDTLVGERGFLLSGGQRQRVAIARAIVRDPKILLLDEATSALDTISERVVSEALNAASQGRTTISIAHRLSTIRHADQIVVMDKGVVMERGNHHSLIAMNGFYKRLVDAQEISAKRQADEVAALRGTTPEEDEAAAKADEAARQEAAKKEADVLLMDDQSSIRSATKAQRAELKRLATPERPYVTVNPIKLFYTLVRMNDPEWRLTIAALIGSFLVGCNFPAMSVLLGILIDVLFLPVGTLEEQRHLRHEADFYALWFFVMSLVILVAQFGKYYAFGLAGERLTHRLRDQVFRATMRQNIGWFDEDAHSSGVLVSNLSNDPQSVQTLSGTLLGSIIEFTVNIVAGIAIAIGFNWRLGLITSALLPLQLYANKKRTDILMKGNQATKAYYESSAQVACEAVSAMRTVAVLTRERDVCEKYHHDLEVPLRIGTRSAVTGSIIYALTQGVNFWQNAIIFRVGGAWLYPRADGSTLGGLTLRTFFICLMSSTFAAMACGRVFSLLPDVSKALESAHDILAILRRRPKIDNYSEEGSTLDPQVVKGHIRFEDIQFRYPTRPDVKVLKGINLEVKPGQFIALVGSSGCGKSTSIQLCERFYDPSGGRVTLDGVDIREFNLRSYRSVLGLVSQEPNLYEMTIRENIALGYPIDAPPTEEQIVQAAKDANIHDFVASLPQGYDTMLANRGSGLSGGQKQRIAIARALIRQPRVLLLDEATSALSSEDEVKISKVLEQAAKGRTTISIAHRLSSIQHADRIYLFMNGRIKEQGTHSELIALGGEYYNMALQQSLA</sequence>
<evidence type="ECO:0000256" key="4">
    <source>
        <dbReference type="ARBA" id="ARBA00022737"/>
    </source>
</evidence>
<feature type="domain" description="ABC transmembrane type-1" evidence="11">
    <location>
        <begin position="15"/>
        <end position="305"/>
    </location>
</feature>
<dbReference type="Pfam" id="PF00664">
    <property type="entry name" value="ABC_membrane"/>
    <property type="match status" value="2"/>
</dbReference>
<feature type="transmembrane region" description="Helical" evidence="9">
    <location>
        <begin position="241"/>
        <end position="265"/>
    </location>
</feature>
<dbReference type="FunFam" id="3.40.50.300:FF:000251">
    <property type="entry name" value="ABC transporter B family member 19"/>
    <property type="match status" value="1"/>
</dbReference>
<evidence type="ECO:0000256" key="8">
    <source>
        <dbReference type="ARBA" id="ARBA00023136"/>
    </source>
</evidence>
<feature type="domain" description="ABC transporter" evidence="10">
    <location>
        <begin position="1019"/>
        <end position="1258"/>
    </location>
</feature>
<keyword evidence="7 9" id="KW-1133">Transmembrane helix</keyword>
<dbReference type="InterPro" id="IPR017871">
    <property type="entry name" value="ABC_transporter-like_CS"/>
</dbReference>
<dbReference type="InterPro" id="IPR003593">
    <property type="entry name" value="AAA+_ATPase"/>
</dbReference>
<feature type="domain" description="ABC transmembrane type-1" evidence="11">
    <location>
        <begin position="683"/>
        <end position="982"/>
    </location>
</feature>
<keyword evidence="6" id="KW-0067">ATP-binding</keyword>
<dbReference type="InterPro" id="IPR039421">
    <property type="entry name" value="Type_1_exporter"/>
</dbReference>
<dbReference type="PANTHER" id="PTHR43394:SF27">
    <property type="entry name" value="ATP-DEPENDENT TRANSLOCASE ABCB1-LIKE"/>
    <property type="match status" value="1"/>
</dbReference>
<evidence type="ECO:0000256" key="9">
    <source>
        <dbReference type="SAM" id="Phobius"/>
    </source>
</evidence>
<evidence type="ECO:0000256" key="5">
    <source>
        <dbReference type="ARBA" id="ARBA00022741"/>
    </source>
</evidence>
<dbReference type="Proteomes" id="UP000274922">
    <property type="component" value="Unassembled WGS sequence"/>
</dbReference>
<evidence type="ECO:0000313" key="13">
    <source>
        <dbReference type="Proteomes" id="UP000274922"/>
    </source>
</evidence>
<dbReference type="CDD" id="cd18578">
    <property type="entry name" value="ABC_6TM_Pgp_ABCB1_D2_like"/>
    <property type="match status" value="1"/>
</dbReference>
<feature type="domain" description="ABC transporter" evidence="10">
    <location>
        <begin position="342"/>
        <end position="585"/>
    </location>
</feature>
<keyword evidence="3 9" id="KW-0812">Transmembrane</keyword>
<keyword evidence="13" id="KW-1185">Reference proteome</keyword>
<dbReference type="GO" id="GO:0016887">
    <property type="term" value="F:ATP hydrolysis activity"/>
    <property type="evidence" value="ECO:0007669"/>
    <property type="project" value="InterPro"/>
</dbReference>
<dbReference type="GO" id="GO:0009636">
    <property type="term" value="P:response to toxic substance"/>
    <property type="evidence" value="ECO:0007669"/>
    <property type="project" value="UniProtKB-ARBA"/>
</dbReference>
<dbReference type="SUPFAM" id="SSF52540">
    <property type="entry name" value="P-loop containing nucleoside triphosphate hydrolases"/>
    <property type="match status" value="2"/>
</dbReference>
<dbReference type="Pfam" id="PF00005">
    <property type="entry name" value="ABC_tran"/>
    <property type="match status" value="2"/>
</dbReference>
<dbReference type="InterPro" id="IPR027417">
    <property type="entry name" value="P-loop_NTPase"/>
</dbReference>
<dbReference type="OrthoDB" id="6500128at2759"/>
<evidence type="ECO:0000256" key="3">
    <source>
        <dbReference type="ARBA" id="ARBA00022692"/>
    </source>
</evidence>
<dbReference type="InterPro" id="IPR011527">
    <property type="entry name" value="ABC1_TM_dom"/>
</dbReference>
<dbReference type="EMBL" id="ML014403">
    <property type="protein sequence ID" value="RKO98560.1"/>
    <property type="molecule type" value="Genomic_DNA"/>
</dbReference>
<dbReference type="GO" id="GO:0015421">
    <property type="term" value="F:ABC-type oligopeptide transporter activity"/>
    <property type="evidence" value="ECO:0007669"/>
    <property type="project" value="TreeGrafter"/>
</dbReference>
<evidence type="ECO:0000259" key="11">
    <source>
        <dbReference type="PROSITE" id="PS50929"/>
    </source>
</evidence>
<dbReference type="AlphaFoldDB" id="A0A4P9X2C1"/>
<comment type="subcellular location">
    <subcellularLocation>
        <location evidence="1">Membrane</location>
        <topology evidence="1">Multi-pass membrane protein</topology>
    </subcellularLocation>
</comment>
<evidence type="ECO:0000256" key="1">
    <source>
        <dbReference type="ARBA" id="ARBA00004141"/>
    </source>
</evidence>
<accession>A0A4P9X2C1</accession>
<evidence type="ECO:0000259" key="10">
    <source>
        <dbReference type="PROSITE" id="PS50893"/>
    </source>
</evidence>
<dbReference type="PROSITE" id="PS50929">
    <property type="entry name" value="ABC_TM1F"/>
    <property type="match status" value="2"/>
</dbReference>
<organism evidence="12 13">
    <name type="scientific">Caulochytrium protostelioides</name>
    <dbReference type="NCBI Taxonomy" id="1555241"/>
    <lineage>
        <taxon>Eukaryota</taxon>
        <taxon>Fungi</taxon>
        <taxon>Fungi incertae sedis</taxon>
        <taxon>Chytridiomycota</taxon>
        <taxon>Chytridiomycota incertae sedis</taxon>
        <taxon>Chytridiomycetes</taxon>
        <taxon>Caulochytriales</taxon>
        <taxon>Caulochytriaceae</taxon>
        <taxon>Caulochytrium</taxon>
    </lineage>
</organism>
<dbReference type="Gene3D" id="3.40.50.300">
    <property type="entry name" value="P-loop containing nucleotide triphosphate hydrolases"/>
    <property type="match status" value="2"/>
</dbReference>
<dbReference type="FunFam" id="3.40.50.300:FF:001370">
    <property type="entry name" value="p-GlycoProtein related"/>
    <property type="match status" value="1"/>
</dbReference>
<evidence type="ECO:0008006" key="14">
    <source>
        <dbReference type="Google" id="ProtNLM"/>
    </source>
</evidence>
<dbReference type="CDD" id="cd03249">
    <property type="entry name" value="ABC_MTABC3_MDL1_MDL2"/>
    <property type="match status" value="2"/>
</dbReference>
<feature type="transmembrane region" description="Helical" evidence="9">
    <location>
        <begin position="12"/>
        <end position="35"/>
    </location>
</feature>
<dbReference type="PROSITE" id="PS50893">
    <property type="entry name" value="ABC_TRANSPORTER_2"/>
    <property type="match status" value="2"/>
</dbReference>
<dbReference type="GO" id="GO:0090374">
    <property type="term" value="P:oligopeptide export from mitochondrion"/>
    <property type="evidence" value="ECO:0007669"/>
    <property type="project" value="TreeGrafter"/>
</dbReference>
<reference evidence="13" key="1">
    <citation type="journal article" date="2018" name="Nat. Microbiol.">
        <title>Leveraging single-cell genomics to expand the fungal tree of life.</title>
        <authorList>
            <person name="Ahrendt S.R."/>
            <person name="Quandt C.A."/>
            <person name="Ciobanu D."/>
            <person name="Clum A."/>
            <person name="Salamov A."/>
            <person name="Andreopoulos B."/>
            <person name="Cheng J.F."/>
            <person name="Woyke T."/>
            <person name="Pelin A."/>
            <person name="Henrissat B."/>
            <person name="Reynolds N.K."/>
            <person name="Benny G.L."/>
            <person name="Smith M.E."/>
            <person name="James T.Y."/>
            <person name="Grigoriev I.V."/>
        </authorList>
    </citation>
    <scope>NUCLEOTIDE SEQUENCE [LARGE SCALE GENOMIC DNA]</scope>
    <source>
        <strain evidence="13">ATCC 52028</strain>
    </source>
</reference>
<feature type="transmembrane region" description="Helical" evidence="9">
    <location>
        <begin position="164"/>
        <end position="184"/>
    </location>
</feature>
<feature type="transmembrane region" description="Helical" evidence="9">
    <location>
        <begin position="277"/>
        <end position="298"/>
    </location>
</feature>
<dbReference type="InterPro" id="IPR036640">
    <property type="entry name" value="ABC1_TM_sf"/>
</dbReference>
<comment type="similarity">
    <text evidence="2">Belongs to the ABC transporter superfamily. ABCB family. Multidrug resistance exporter (TC 3.A.1.201) subfamily.</text>
</comment>
<evidence type="ECO:0000256" key="6">
    <source>
        <dbReference type="ARBA" id="ARBA00022840"/>
    </source>
</evidence>
<gene>
    <name evidence="12" type="ORF">CXG81DRAFT_15764</name>
</gene>
<dbReference type="PANTHER" id="PTHR43394">
    <property type="entry name" value="ATP-DEPENDENT PERMEASE MDL1, MITOCHONDRIAL"/>
    <property type="match status" value="1"/>
</dbReference>
<dbReference type="PROSITE" id="PS00211">
    <property type="entry name" value="ABC_TRANSPORTER_1"/>
    <property type="match status" value="2"/>
</dbReference>
<dbReference type="STRING" id="1555241.A0A4P9X2C1"/>
<proteinExistence type="inferred from homology"/>
<feature type="transmembrane region" description="Helical" evidence="9">
    <location>
        <begin position="807"/>
        <end position="830"/>
    </location>
</feature>
<feature type="transmembrane region" description="Helical" evidence="9">
    <location>
        <begin position="683"/>
        <end position="711"/>
    </location>
</feature>
<dbReference type="Gene3D" id="1.20.1560.10">
    <property type="entry name" value="ABC transporter type 1, transmembrane domain"/>
    <property type="match status" value="1"/>
</dbReference>
<keyword evidence="4" id="KW-0677">Repeat</keyword>
<dbReference type="SMART" id="SM00382">
    <property type="entry name" value="AAA"/>
    <property type="match status" value="2"/>
</dbReference>
<name>A0A4P9X2C1_9FUNG</name>